<feature type="transmembrane region" description="Helical" evidence="5">
    <location>
        <begin position="203"/>
        <end position="230"/>
    </location>
</feature>
<feature type="transmembrane region" description="Helical" evidence="5">
    <location>
        <begin position="380"/>
        <end position="401"/>
    </location>
</feature>
<accession>A0A0K2H3Z1</accession>
<dbReference type="STRING" id="1408189.CLAC_09985"/>
<feature type="transmembrane region" description="Helical" evidence="5">
    <location>
        <begin position="255"/>
        <end position="280"/>
    </location>
</feature>
<evidence type="ECO:0000313" key="8">
    <source>
        <dbReference type="Proteomes" id="UP000058446"/>
    </source>
</evidence>
<dbReference type="PANTHER" id="PTHR43471">
    <property type="entry name" value="ABC TRANSPORTER PERMEASE"/>
    <property type="match status" value="1"/>
</dbReference>
<feature type="transmembrane region" description="Helical" evidence="5">
    <location>
        <begin position="292"/>
        <end position="313"/>
    </location>
</feature>
<evidence type="ECO:0000256" key="1">
    <source>
        <dbReference type="ARBA" id="ARBA00004141"/>
    </source>
</evidence>
<dbReference type="KEGG" id="clw:CLAC_09985"/>
<keyword evidence="3 5" id="KW-1133">Transmembrane helix</keyword>
<keyword evidence="2 5" id="KW-0812">Transmembrane</keyword>
<feature type="transmembrane region" description="Helical" evidence="5">
    <location>
        <begin position="325"/>
        <end position="344"/>
    </location>
</feature>
<proteinExistence type="predicted"/>
<reference evidence="7 8" key="1">
    <citation type="submission" date="2013-10" db="EMBL/GenBank/DDBJ databases">
        <title>Complete genome sequence of Corynebacterium lactis DSM 45799(T), isolated from raw cow milk.</title>
        <authorList>
            <person name="Ruckert C."/>
            <person name="Albersmeier A."/>
            <person name="Lipski A."/>
            <person name="Kalinowski J."/>
        </authorList>
    </citation>
    <scope>NUCLEOTIDE SEQUENCE [LARGE SCALE GENOMIC DNA]</scope>
    <source>
        <strain evidence="7 8">RW2-5</strain>
    </source>
</reference>
<evidence type="ECO:0000313" key="7">
    <source>
        <dbReference type="EMBL" id="ALA68678.1"/>
    </source>
</evidence>
<dbReference type="Pfam" id="PF12698">
    <property type="entry name" value="ABC2_membrane_3"/>
    <property type="match status" value="1"/>
</dbReference>
<protein>
    <recommendedName>
        <fullName evidence="6">ABC-2 type transporter transmembrane domain-containing protein</fullName>
    </recommendedName>
</protein>
<dbReference type="PATRIC" id="fig|1408189.4.peg.2006"/>
<organism evidence="7 8">
    <name type="scientific">Corynebacterium lactis RW2-5</name>
    <dbReference type="NCBI Taxonomy" id="1408189"/>
    <lineage>
        <taxon>Bacteria</taxon>
        <taxon>Bacillati</taxon>
        <taxon>Actinomycetota</taxon>
        <taxon>Actinomycetes</taxon>
        <taxon>Mycobacteriales</taxon>
        <taxon>Corynebacteriaceae</taxon>
        <taxon>Corynebacterium</taxon>
    </lineage>
</organism>
<evidence type="ECO:0000256" key="4">
    <source>
        <dbReference type="ARBA" id="ARBA00023136"/>
    </source>
</evidence>
<dbReference type="AlphaFoldDB" id="A0A0K2H3Z1"/>
<dbReference type="GO" id="GO:0016020">
    <property type="term" value="C:membrane"/>
    <property type="evidence" value="ECO:0007669"/>
    <property type="project" value="UniProtKB-SubCell"/>
</dbReference>
<dbReference type="GO" id="GO:0140359">
    <property type="term" value="F:ABC-type transporter activity"/>
    <property type="evidence" value="ECO:0007669"/>
    <property type="project" value="InterPro"/>
</dbReference>
<feature type="transmembrane region" description="Helical" evidence="5">
    <location>
        <begin position="32"/>
        <end position="52"/>
    </location>
</feature>
<sequence length="425" mass="44719">MSPTTNNYSASTAIKTVFVRELRESLLKKSSLITLIIMAVATVGGVIAADYFMNKSSNETTKVTVVGEAPFASTAAQVSEQVSKQASKKGDSGQQKFAAMAGASVSRIELTKSPDEAAARTAVTDGDADAALMPGETPGAWRLLADDAPSWLAPILQESLQKQTEAEALAAQGVDAQQFYEKAQSGSVSVEALSPEKEANFPAIIITLIGVMLMVTAILMFGGAVAMSVIEEKSSRVIEIILSTVRPMHLLTGKILGAALAGLIMMSILVISASAALYFTSIGEAIDIPWSAVGLLLPCFILGYFFFAALYAASASLVSRMEDFQGAQTPVLMLSLITMYVPLFGWSKLDSTFMQIAAWIPPVSITTAPLQYAAGNFSALQLAGALVLMALSVVGVIALAAKIYPRNILRTGAAVSWKKALTAKS</sequence>
<gene>
    <name evidence="7" type="ORF">CLAC_09985</name>
</gene>
<evidence type="ECO:0000259" key="6">
    <source>
        <dbReference type="Pfam" id="PF12698"/>
    </source>
</evidence>
<evidence type="ECO:0000256" key="3">
    <source>
        <dbReference type="ARBA" id="ARBA00022989"/>
    </source>
</evidence>
<keyword evidence="4 5" id="KW-0472">Membrane</keyword>
<feature type="transmembrane region" description="Helical" evidence="5">
    <location>
        <begin position="356"/>
        <end position="374"/>
    </location>
</feature>
<feature type="domain" description="ABC-2 type transporter transmembrane" evidence="6">
    <location>
        <begin position="29"/>
        <end position="401"/>
    </location>
</feature>
<keyword evidence="8" id="KW-1185">Reference proteome</keyword>
<evidence type="ECO:0000256" key="5">
    <source>
        <dbReference type="SAM" id="Phobius"/>
    </source>
</evidence>
<name>A0A0K2H3Z1_9CORY</name>
<evidence type="ECO:0000256" key="2">
    <source>
        <dbReference type="ARBA" id="ARBA00022692"/>
    </source>
</evidence>
<dbReference type="Proteomes" id="UP000058446">
    <property type="component" value="Chromosome"/>
</dbReference>
<dbReference type="PANTHER" id="PTHR43471:SF3">
    <property type="entry name" value="ABC TRANSPORTER PERMEASE PROTEIN NATB"/>
    <property type="match status" value="1"/>
</dbReference>
<comment type="subcellular location">
    <subcellularLocation>
        <location evidence="1">Membrane</location>
        <topology evidence="1">Multi-pass membrane protein</topology>
    </subcellularLocation>
</comment>
<dbReference type="InterPro" id="IPR013525">
    <property type="entry name" value="ABC2_TM"/>
</dbReference>
<dbReference type="OrthoDB" id="3268959at2"/>
<dbReference type="EMBL" id="CP006841">
    <property type="protein sequence ID" value="ALA68678.1"/>
    <property type="molecule type" value="Genomic_DNA"/>
</dbReference>
<dbReference type="RefSeq" id="WP_053412759.1">
    <property type="nucleotide sequence ID" value="NZ_CP006841.1"/>
</dbReference>